<evidence type="ECO:0000313" key="1">
    <source>
        <dbReference type="EMBL" id="SFL97799.1"/>
    </source>
</evidence>
<dbReference type="Proteomes" id="UP000199581">
    <property type="component" value="Unassembled WGS sequence"/>
</dbReference>
<evidence type="ECO:0000313" key="2">
    <source>
        <dbReference type="Proteomes" id="UP000199581"/>
    </source>
</evidence>
<sequence>MSKILIIILVLLIHIHAYAFPVLQQSGTVERVFDRSIIIKNTKFSPSGYASSLPNWIIHGSEVTISYSCDELGDCYYIDIVKPNEELPLMEKINQDLLDFERIFP</sequence>
<name>A0A8G2C592_DESNO</name>
<comment type="caution">
    <text evidence="1">The sequence shown here is derived from an EMBL/GenBank/DDBJ whole genome shotgun (WGS) entry which is preliminary data.</text>
</comment>
<accession>A0A8G2C592</accession>
<proteinExistence type="predicted"/>
<dbReference type="AlphaFoldDB" id="A0A8G2C592"/>
<dbReference type="RefSeq" id="WP_092193388.1">
    <property type="nucleotide sequence ID" value="NZ_FOTO01000010.1"/>
</dbReference>
<protein>
    <submittedName>
        <fullName evidence="1">Uncharacterized protein</fullName>
    </submittedName>
</protein>
<organism evidence="1 2">
    <name type="scientific">Desulfomicrobium norvegicum (strain DSM 1741 / NCIMB 8310)</name>
    <name type="common">Desulfovibrio baculatus (strain Norway 4)</name>
    <name type="synonym">Desulfovibrio desulfuricans (strain Norway 4)</name>
    <dbReference type="NCBI Taxonomy" id="52561"/>
    <lineage>
        <taxon>Bacteria</taxon>
        <taxon>Pseudomonadati</taxon>
        <taxon>Thermodesulfobacteriota</taxon>
        <taxon>Desulfovibrionia</taxon>
        <taxon>Desulfovibrionales</taxon>
        <taxon>Desulfomicrobiaceae</taxon>
        <taxon>Desulfomicrobium</taxon>
    </lineage>
</organism>
<gene>
    <name evidence="1" type="ORF">SAMN05421830_110133</name>
</gene>
<keyword evidence="2" id="KW-1185">Reference proteome</keyword>
<reference evidence="1 2" key="1">
    <citation type="submission" date="2016-10" db="EMBL/GenBank/DDBJ databases">
        <authorList>
            <person name="Varghese N."/>
            <person name="Submissions S."/>
        </authorList>
    </citation>
    <scope>NUCLEOTIDE SEQUENCE [LARGE SCALE GENOMIC DNA]</scope>
    <source>
        <strain evidence="1 2">DSM 1741</strain>
    </source>
</reference>
<dbReference type="EMBL" id="FOTO01000010">
    <property type="protein sequence ID" value="SFL97799.1"/>
    <property type="molecule type" value="Genomic_DNA"/>
</dbReference>